<dbReference type="Proteomes" id="UP000185062">
    <property type="component" value="Unassembled WGS sequence"/>
</dbReference>
<organism evidence="8 9">
    <name type="scientific">Nitrosomonas cryotolerans ATCC 49181</name>
    <dbReference type="NCBI Taxonomy" id="1131553"/>
    <lineage>
        <taxon>Bacteria</taxon>
        <taxon>Pseudomonadati</taxon>
        <taxon>Pseudomonadota</taxon>
        <taxon>Betaproteobacteria</taxon>
        <taxon>Nitrosomonadales</taxon>
        <taxon>Nitrosomonadaceae</taxon>
        <taxon>Nitrosomonas</taxon>
    </lineage>
</organism>
<dbReference type="RefSeq" id="WP_028460601.1">
    <property type="nucleotide sequence ID" value="NZ_FSRO01000001.1"/>
</dbReference>
<feature type="transmembrane region" description="Helical" evidence="7">
    <location>
        <begin position="30"/>
        <end position="48"/>
    </location>
</feature>
<dbReference type="PIRSF" id="PIRSF019239">
    <property type="entry name" value="MrpE"/>
    <property type="match status" value="1"/>
</dbReference>
<keyword evidence="4 7" id="KW-0812">Transmembrane</keyword>
<feature type="transmembrane region" description="Helical" evidence="7">
    <location>
        <begin position="6"/>
        <end position="23"/>
    </location>
</feature>
<dbReference type="Pfam" id="PF01899">
    <property type="entry name" value="MNHE"/>
    <property type="match status" value="1"/>
</dbReference>
<name>A0A1N6GQ23_9PROT</name>
<dbReference type="STRING" id="44575.SAMN05216419_100219"/>
<dbReference type="NCBIfam" id="NF006518">
    <property type="entry name" value="PRK08965.1-2"/>
    <property type="match status" value="1"/>
</dbReference>
<feature type="transmembrane region" description="Helical" evidence="7">
    <location>
        <begin position="60"/>
        <end position="83"/>
    </location>
</feature>
<sequence length="163" mass="18336">MRHWLPHPLLTPILAVLWLLLTNSMEIGQLVLGLVLGWAIPILTIRFWPEAIRVHKPLLLLRYAGVLLIDIVLANFTVARLILGHPAKLRPAFVFLPLDLTTDLAISILANSITLTPGTLSAELSLDRRHLLIHALHETDTDALITTIKQRYEAPLKEIFEKC</sequence>
<evidence type="ECO:0000313" key="8">
    <source>
        <dbReference type="EMBL" id="SIO09557.1"/>
    </source>
</evidence>
<comment type="similarity">
    <text evidence="2">Belongs to the CPA3 antiporters (TC 2.A.63) subunit E family.</text>
</comment>
<gene>
    <name evidence="8" type="ORF">SAMN02743940_0809</name>
</gene>
<dbReference type="PANTHER" id="PTHR34584:SF1">
    <property type="entry name" value="NA(+)_H(+) ANTIPORTER SUBUNIT E1"/>
    <property type="match status" value="1"/>
</dbReference>
<keyword evidence="3" id="KW-1003">Cell membrane</keyword>
<evidence type="ECO:0000256" key="3">
    <source>
        <dbReference type="ARBA" id="ARBA00022475"/>
    </source>
</evidence>
<keyword evidence="5 7" id="KW-1133">Transmembrane helix</keyword>
<comment type="subcellular location">
    <subcellularLocation>
        <location evidence="1">Cell membrane</location>
        <topology evidence="1">Multi-pass membrane protein</topology>
    </subcellularLocation>
</comment>
<proteinExistence type="inferred from homology"/>
<dbReference type="GO" id="GO:0008324">
    <property type="term" value="F:monoatomic cation transmembrane transporter activity"/>
    <property type="evidence" value="ECO:0007669"/>
    <property type="project" value="InterPro"/>
</dbReference>
<evidence type="ECO:0000256" key="7">
    <source>
        <dbReference type="SAM" id="Phobius"/>
    </source>
</evidence>
<dbReference type="PANTHER" id="PTHR34584">
    <property type="entry name" value="NA(+)/H(+) ANTIPORTER SUBUNIT E1"/>
    <property type="match status" value="1"/>
</dbReference>
<evidence type="ECO:0000313" key="9">
    <source>
        <dbReference type="Proteomes" id="UP000185062"/>
    </source>
</evidence>
<evidence type="ECO:0000256" key="5">
    <source>
        <dbReference type="ARBA" id="ARBA00022989"/>
    </source>
</evidence>
<keyword evidence="6 7" id="KW-0472">Membrane</keyword>
<evidence type="ECO:0000256" key="6">
    <source>
        <dbReference type="ARBA" id="ARBA00023136"/>
    </source>
</evidence>
<protein>
    <submittedName>
        <fullName evidence="8">Multisubunit potassium/proton antiporter, PhaE subunit</fullName>
    </submittedName>
</protein>
<accession>A0A1N6GQ23</accession>
<dbReference type="EMBL" id="FSRO01000001">
    <property type="protein sequence ID" value="SIO09557.1"/>
    <property type="molecule type" value="Genomic_DNA"/>
</dbReference>
<reference evidence="8 9" key="1">
    <citation type="submission" date="2016-12" db="EMBL/GenBank/DDBJ databases">
        <authorList>
            <person name="Song W.-J."/>
            <person name="Kurnit D.M."/>
        </authorList>
    </citation>
    <scope>NUCLEOTIDE SEQUENCE [LARGE SCALE GENOMIC DNA]</scope>
    <source>
        <strain evidence="8 9">ATCC 49181</strain>
    </source>
</reference>
<evidence type="ECO:0000256" key="4">
    <source>
        <dbReference type="ARBA" id="ARBA00022692"/>
    </source>
</evidence>
<dbReference type="eggNOG" id="COG1863">
    <property type="taxonomic scope" value="Bacteria"/>
</dbReference>
<dbReference type="InterPro" id="IPR002758">
    <property type="entry name" value="Cation_antiport_E"/>
</dbReference>
<evidence type="ECO:0000256" key="2">
    <source>
        <dbReference type="ARBA" id="ARBA00006228"/>
    </source>
</evidence>
<dbReference type="GO" id="GO:0005886">
    <property type="term" value="C:plasma membrane"/>
    <property type="evidence" value="ECO:0007669"/>
    <property type="project" value="UniProtKB-SubCell"/>
</dbReference>
<keyword evidence="9" id="KW-1185">Reference proteome</keyword>
<evidence type="ECO:0000256" key="1">
    <source>
        <dbReference type="ARBA" id="ARBA00004651"/>
    </source>
</evidence>
<dbReference type="AlphaFoldDB" id="A0A1N6GQ23"/>